<evidence type="ECO:0000259" key="6">
    <source>
        <dbReference type="SMART" id="SM00704"/>
    </source>
</evidence>
<sequence length="157" mass="16838">MLGRACPKLHAAGPLVSSVRGKAKGVVIQSYAADVLPYKGKPAVPKSIRVQLDAGKTYSWCSCGLSVKQPFCDGSHKIPGLTDVRPVSFQVEKSGQYSLCGCKQTDSRPLCDGNHKNVSRAPRDLEASRMVAFDENSAVYEGVAHILGYKPKNGGFQ</sequence>
<keyword evidence="2" id="KW-0479">Metal-binding</keyword>
<dbReference type="InterPro" id="IPR018967">
    <property type="entry name" value="FeS-contain_CDGSH-typ"/>
</dbReference>
<evidence type="ECO:0000256" key="3">
    <source>
        <dbReference type="ARBA" id="ARBA00023004"/>
    </source>
</evidence>
<comment type="cofactor">
    <cofactor evidence="5">
        <name>[2Fe-2S] cluster</name>
        <dbReference type="ChEBI" id="CHEBI:190135"/>
    </cofactor>
</comment>
<gene>
    <name evidence="7" type="ORF">CBOVIS_LOCUS5300</name>
</gene>
<keyword evidence="8" id="KW-1185">Reference proteome</keyword>
<feature type="domain" description="Iron-binding zinc finger CDGSH type" evidence="6">
    <location>
        <begin position="84"/>
        <end position="121"/>
    </location>
</feature>
<evidence type="ECO:0000256" key="5">
    <source>
        <dbReference type="ARBA" id="ARBA00034078"/>
    </source>
</evidence>
<dbReference type="EMBL" id="CADEPM010000003">
    <property type="protein sequence ID" value="CAB3402719.1"/>
    <property type="molecule type" value="Genomic_DNA"/>
</dbReference>
<evidence type="ECO:0000256" key="1">
    <source>
        <dbReference type="ARBA" id="ARBA00022714"/>
    </source>
</evidence>
<dbReference type="GO" id="GO:0051537">
    <property type="term" value="F:2 iron, 2 sulfur cluster binding"/>
    <property type="evidence" value="ECO:0007669"/>
    <property type="project" value="UniProtKB-KW"/>
</dbReference>
<proteinExistence type="predicted"/>
<keyword evidence="4" id="KW-0411">Iron-sulfur</keyword>
<evidence type="ECO:0000256" key="4">
    <source>
        <dbReference type="ARBA" id="ARBA00023014"/>
    </source>
</evidence>
<protein>
    <recommendedName>
        <fullName evidence="6">Iron-binding zinc finger CDGSH type domain-containing protein</fullName>
    </recommendedName>
</protein>
<dbReference type="Pfam" id="PF09360">
    <property type="entry name" value="zf-CDGSH"/>
    <property type="match status" value="1"/>
</dbReference>
<dbReference type="Gene3D" id="3.40.5.90">
    <property type="entry name" value="CDGSH iron-sulfur domain, mitoNEET-type"/>
    <property type="match status" value="2"/>
</dbReference>
<dbReference type="Proteomes" id="UP000494206">
    <property type="component" value="Unassembled WGS sequence"/>
</dbReference>
<accession>A0A8S1ETA2</accession>
<evidence type="ECO:0000313" key="7">
    <source>
        <dbReference type="EMBL" id="CAB3402719.1"/>
    </source>
</evidence>
<dbReference type="PANTHER" id="PTHR46491:SF3">
    <property type="entry name" value="CDGSH IRON-SULFUR DOMAIN-CONTAINING PROTEIN 3, MITOCHONDRIAL"/>
    <property type="match status" value="1"/>
</dbReference>
<evidence type="ECO:0000313" key="8">
    <source>
        <dbReference type="Proteomes" id="UP000494206"/>
    </source>
</evidence>
<dbReference type="OrthoDB" id="15717at2759"/>
<dbReference type="SMART" id="SM00704">
    <property type="entry name" value="ZnF_CDGSH"/>
    <property type="match status" value="2"/>
</dbReference>
<dbReference type="InterPro" id="IPR052950">
    <property type="entry name" value="CISD"/>
</dbReference>
<organism evidence="7 8">
    <name type="scientific">Caenorhabditis bovis</name>
    <dbReference type="NCBI Taxonomy" id="2654633"/>
    <lineage>
        <taxon>Eukaryota</taxon>
        <taxon>Metazoa</taxon>
        <taxon>Ecdysozoa</taxon>
        <taxon>Nematoda</taxon>
        <taxon>Chromadorea</taxon>
        <taxon>Rhabditida</taxon>
        <taxon>Rhabditina</taxon>
        <taxon>Rhabditomorpha</taxon>
        <taxon>Rhabditoidea</taxon>
        <taxon>Rhabditidae</taxon>
        <taxon>Peloderinae</taxon>
        <taxon>Caenorhabditis</taxon>
    </lineage>
</organism>
<keyword evidence="1" id="KW-0001">2Fe-2S</keyword>
<dbReference type="PANTHER" id="PTHR46491">
    <property type="entry name" value="CDGSH IRON SULFUR DOMAIN PROTEIN HOMOLOG"/>
    <property type="match status" value="1"/>
</dbReference>
<reference evidence="7 8" key="1">
    <citation type="submission" date="2020-04" db="EMBL/GenBank/DDBJ databases">
        <authorList>
            <person name="Laetsch R D."/>
            <person name="Stevens L."/>
            <person name="Kumar S."/>
            <person name="Blaxter L. M."/>
        </authorList>
    </citation>
    <scope>NUCLEOTIDE SEQUENCE [LARGE SCALE GENOMIC DNA]</scope>
</reference>
<evidence type="ECO:0000256" key="2">
    <source>
        <dbReference type="ARBA" id="ARBA00022723"/>
    </source>
</evidence>
<name>A0A8S1ETA2_9PELO</name>
<feature type="domain" description="Iron-binding zinc finger CDGSH type" evidence="6">
    <location>
        <begin position="48"/>
        <end position="82"/>
    </location>
</feature>
<dbReference type="InterPro" id="IPR042216">
    <property type="entry name" value="MitoNEET_CISD"/>
</dbReference>
<keyword evidence="3" id="KW-0408">Iron</keyword>
<dbReference type="GO" id="GO:0005739">
    <property type="term" value="C:mitochondrion"/>
    <property type="evidence" value="ECO:0007669"/>
    <property type="project" value="TreeGrafter"/>
</dbReference>
<comment type="caution">
    <text evidence="7">The sequence shown here is derived from an EMBL/GenBank/DDBJ whole genome shotgun (WGS) entry which is preliminary data.</text>
</comment>
<dbReference type="AlphaFoldDB" id="A0A8S1ETA2"/>
<dbReference type="GO" id="GO:0046872">
    <property type="term" value="F:metal ion binding"/>
    <property type="evidence" value="ECO:0007669"/>
    <property type="project" value="UniProtKB-KW"/>
</dbReference>